<feature type="transmembrane region" description="Helical" evidence="2">
    <location>
        <begin position="238"/>
        <end position="260"/>
    </location>
</feature>
<feature type="transmembrane region" description="Helical" evidence="2">
    <location>
        <begin position="335"/>
        <end position="359"/>
    </location>
</feature>
<dbReference type="OMA" id="PRCICEY"/>
<keyword evidence="2" id="KW-0472">Membrane</keyword>
<reference evidence="3 4" key="1">
    <citation type="journal article" date="2010" name="Nature">
        <title>The Ectocarpus genome and the independent evolution of multicellularity in brown algae.</title>
        <authorList>
            <person name="Cock J.M."/>
            <person name="Sterck L."/>
            <person name="Rouze P."/>
            <person name="Scornet D."/>
            <person name="Allen A.E."/>
            <person name="Amoutzias G."/>
            <person name="Anthouard V."/>
            <person name="Artiguenave F."/>
            <person name="Aury J.M."/>
            <person name="Badger J.H."/>
            <person name="Beszteri B."/>
            <person name="Billiau K."/>
            <person name="Bonnet E."/>
            <person name="Bothwell J.H."/>
            <person name="Bowler C."/>
            <person name="Boyen C."/>
            <person name="Brownlee C."/>
            <person name="Carrano C.J."/>
            <person name="Charrier B."/>
            <person name="Cho G.Y."/>
            <person name="Coelho S.M."/>
            <person name="Collen J."/>
            <person name="Corre E."/>
            <person name="Da Silva C."/>
            <person name="Delage L."/>
            <person name="Delaroque N."/>
            <person name="Dittami S.M."/>
            <person name="Doulbeau S."/>
            <person name="Elias M."/>
            <person name="Farnham G."/>
            <person name="Gachon C.M."/>
            <person name="Gschloessl B."/>
            <person name="Heesch S."/>
            <person name="Jabbari K."/>
            <person name="Jubin C."/>
            <person name="Kawai H."/>
            <person name="Kimura K."/>
            <person name="Kloareg B."/>
            <person name="Kupper F.C."/>
            <person name="Lang D."/>
            <person name="Le Bail A."/>
            <person name="Leblanc C."/>
            <person name="Lerouge P."/>
            <person name="Lohr M."/>
            <person name="Lopez P.J."/>
            <person name="Martens C."/>
            <person name="Maumus F."/>
            <person name="Michel G."/>
            <person name="Miranda-Saavedra D."/>
            <person name="Morales J."/>
            <person name="Moreau H."/>
            <person name="Motomura T."/>
            <person name="Nagasato C."/>
            <person name="Napoli C.A."/>
            <person name="Nelson D.R."/>
            <person name="Nyvall-Collen P."/>
            <person name="Peters A.F."/>
            <person name="Pommier C."/>
            <person name="Potin P."/>
            <person name="Poulain J."/>
            <person name="Quesneville H."/>
            <person name="Read B."/>
            <person name="Rensing S.A."/>
            <person name="Ritter A."/>
            <person name="Rousvoal S."/>
            <person name="Samanta M."/>
            <person name="Samson G."/>
            <person name="Schroeder D.C."/>
            <person name="Segurens B."/>
            <person name="Strittmatter M."/>
            <person name="Tonon T."/>
            <person name="Tregear J.W."/>
            <person name="Valentin K."/>
            <person name="von Dassow P."/>
            <person name="Yamagishi T."/>
            <person name="Van de Peer Y."/>
            <person name="Wincker P."/>
        </authorList>
    </citation>
    <scope>NUCLEOTIDE SEQUENCE [LARGE SCALE GENOMIC DNA]</scope>
    <source>
        <strain evidence="4">Ec32 / CCAP1310/4</strain>
    </source>
</reference>
<feature type="transmembrane region" description="Helical" evidence="2">
    <location>
        <begin position="213"/>
        <end position="232"/>
    </location>
</feature>
<feature type="region of interest" description="Disordered" evidence="1">
    <location>
        <begin position="1"/>
        <end position="26"/>
    </location>
</feature>
<dbReference type="Proteomes" id="UP000002630">
    <property type="component" value="Linkage Group LG10"/>
</dbReference>
<dbReference type="TCDB" id="1.A.17.6.5">
    <property type="family name" value="the calcium-dependent chloride channel (ca-clc) family"/>
</dbReference>
<evidence type="ECO:0000313" key="4">
    <source>
        <dbReference type="Proteomes" id="UP000002630"/>
    </source>
</evidence>
<name>D7FPA8_ECTSI</name>
<dbReference type="InterPro" id="IPR038900">
    <property type="entry name" value="TMC"/>
</dbReference>
<proteinExistence type="predicted"/>
<dbReference type="AlphaFoldDB" id="D7FPA8"/>
<dbReference type="PANTHER" id="PTHR23302:SF24">
    <property type="entry name" value="TMC DOMAIN-CONTAINING PROTEIN"/>
    <property type="match status" value="1"/>
</dbReference>
<keyword evidence="2" id="KW-0812">Transmembrane</keyword>
<feature type="transmembrane region" description="Helical" evidence="2">
    <location>
        <begin position="536"/>
        <end position="562"/>
    </location>
</feature>
<evidence type="ECO:0000313" key="3">
    <source>
        <dbReference type="EMBL" id="CBJ30367.1"/>
    </source>
</evidence>
<dbReference type="OrthoDB" id="1936208at2759"/>
<dbReference type="GO" id="GO:0008381">
    <property type="term" value="F:mechanosensitive monoatomic ion channel activity"/>
    <property type="evidence" value="ECO:0007669"/>
    <property type="project" value="TreeGrafter"/>
</dbReference>
<keyword evidence="2" id="KW-1133">Transmembrane helix</keyword>
<evidence type="ECO:0000256" key="1">
    <source>
        <dbReference type="SAM" id="MobiDB-lite"/>
    </source>
</evidence>
<dbReference type="EMBL" id="FN649735">
    <property type="protein sequence ID" value="CBJ30367.1"/>
    <property type="molecule type" value="Genomic_DNA"/>
</dbReference>
<feature type="transmembrane region" description="Helical" evidence="2">
    <location>
        <begin position="428"/>
        <end position="448"/>
    </location>
</feature>
<evidence type="ECO:0000256" key="2">
    <source>
        <dbReference type="SAM" id="Phobius"/>
    </source>
</evidence>
<dbReference type="EMBL" id="FN648347">
    <property type="protein sequence ID" value="CBJ30367.1"/>
    <property type="molecule type" value="Genomic_DNA"/>
</dbReference>
<protein>
    <submittedName>
        <fullName evidence="3">Uncharacterized protein</fullName>
    </submittedName>
</protein>
<sequence>MGLVVEDERIRREREDQEKRRQKQHIDRLAKQVKALMERVYEFREQAARAKQEVASQQEENKELKMRIEQMREDHSEMMVAQARGGLTGGINRANARDSKNTRDREAEMRRRRLAKNALLAGVVEEEEDLVITLEGISTSSLAQLSGRFYRWLGKKLPLGADVRAIQARYGSAVASYFHFYRWLVGTYIFIASLSLVWIVFHVLKQVNQGSASVFSASLVGIIPSFLAYSSFDSSNRNLYAIMVVLTTTVQVVSATVKWIREDKIRKELFIVDEEQKHVQFAKTFLVGWDNSLSNQQEVEDYRLSNGLAAANMLAEVSQADASATRSLDDKIWLYSYRCFGFALYVGVQMAAWAAIIFLTAESDNVASGLAQQLQSVAWISQAAAVISTSIVPATVTVINAIMPIIIKAITKLEKWDMERTVTYMLTIRMFLAKILNAFIQALSYLLLADPYLFAGQQYTIIINRGRVEQNFEPSGFDCRLDQAGAGLFQLVVTEFVFSKIINYATLRAAQVKARYSKKLFVKPEFEVAKRMVGLLYFQALILAAYPFFPMGTVFVAPFLILSFKFEKKLLTAFQVYRPLSELDMTKARIWVLVVMSGVGSNGHEEICRDTSFRRCHSTV</sequence>
<accession>D7FPA8</accession>
<dbReference type="PANTHER" id="PTHR23302">
    <property type="entry name" value="TRANSMEMBRANE CHANNEL-RELATED"/>
    <property type="match status" value="1"/>
</dbReference>
<dbReference type="InParanoid" id="D7FPA8"/>
<gene>
    <name evidence="3" type="ORF">Esi_0188_0008</name>
</gene>
<organism evidence="3 4">
    <name type="scientific">Ectocarpus siliculosus</name>
    <name type="common">Brown alga</name>
    <name type="synonym">Conferva siliculosa</name>
    <dbReference type="NCBI Taxonomy" id="2880"/>
    <lineage>
        <taxon>Eukaryota</taxon>
        <taxon>Sar</taxon>
        <taxon>Stramenopiles</taxon>
        <taxon>Ochrophyta</taxon>
        <taxon>PX clade</taxon>
        <taxon>Phaeophyceae</taxon>
        <taxon>Ectocarpales</taxon>
        <taxon>Ectocarpaceae</taxon>
        <taxon>Ectocarpus</taxon>
    </lineage>
</organism>
<keyword evidence="4" id="KW-1185">Reference proteome</keyword>
<feature type="transmembrane region" description="Helical" evidence="2">
    <location>
        <begin position="180"/>
        <end position="201"/>
    </location>
</feature>
<dbReference type="GO" id="GO:0005886">
    <property type="term" value="C:plasma membrane"/>
    <property type="evidence" value="ECO:0007669"/>
    <property type="project" value="InterPro"/>
</dbReference>
<feature type="transmembrane region" description="Helical" evidence="2">
    <location>
        <begin position="379"/>
        <end position="407"/>
    </location>
</feature>